<evidence type="ECO:0000313" key="4">
    <source>
        <dbReference type="EMBL" id="SCN26897.1"/>
    </source>
</evidence>
<evidence type="ECO:0000313" key="2">
    <source>
        <dbReference type="EMBL" id="CXI66492.1"/>
    </source>
</evidence>
<organism evidence="2 6">
    <name type="scientific">Plasmodium berghei</name>
    <dbReference type="NCBI Taxonomy" id="5821"/>
    <lineage>
        <taxon>Eukaryota</taxon>
        <taxon>Sar</taxon>
        <taxon>Alveolata</taxon>
        <taxon>Apicomplexa</taxon>
        <taxon>Aconoidasida</taxon>
        <taxon>Haemosporida</taxon>
        <taxon>Plasmodiidae</taxon>
        <taxon>Plasmodium</taxon>
        <taxon>Plasmodium (Vinckeia)</taxon>
    </lineage>
</organism>
<proteinExistence type="predicted"/>
<evidence type="ECO:0000256" key="1">
    <source>
        <dbReference type="SAM" id="Coils"/>
    </source>
</evidence>
<dbReference type="AlphaFoldDB" id="A0A0Y9XXR9"/>
<dbReference type="Proteomes" id="UP000220214">
    <property type="component" value="Chromosome 11"/>
</dbReference>
<evidence type="ECO:0000313" key="3">
    <source>
        <dbReference type="EMBL" id="SCM24042.1"/>
    </source>
</evidence>
<dbReference type="Gene3D" id="1.20.5.2950">
    <property type="match status" value="1"/>
</dbReference>
<dbReference type="EMBL" id="LT614637">
    <property type="protein sequence ID" value="SCN26897.1"/>
    <property type="molecule type" value="Genomic_DNA"/>
</dbReference>
<dbReference type="EMBL" id="LT608275">
    <property type="protein sequence ID" value="SCO61313.1"/>
    <property type="molecule type" value="Genomic_DNA"/>
</dbReference>
<feature type="coiled-coil region" evidence="1">
    <location>
        <begin position="424"/>
        <end position="458"/>
    </location>
</feature>
<dbReference type="Proteomes" id="UP000516480">
    <property type="component" value="Chromosome 11"/>
</dbReference>
<evidence type="ECO:0000313" key="6">
    <source>
        <dbReference type="Proteomes" id="UP000069549"/>
    </source>
</evidence>
<dbReference type="VEuPathDB" id="PlasmoDB:PBANKA_1130600"/>
<sequence>MDVENKKQNDKNYIKNTYKHFCVCNNKLISQSLYICQFCKIKCLLNSKKNHERNLGKSLYANDIYKLKFISNSNHKNYYFNNNKNICYKNKCTNIKHDNNNDQLINLKKNRHNYQINNKPSMPLRSLIQKTENKYVTNTNVNKNINLNYNTTPNNIRNNIFQQLFKNGYLHKTYKIKIKKLQNNIVKCNKNNNINSNSFNFNINKTYNNIKCFIISPKISDNQNNQSNNLYNYKIYKKNNKCVYYNNLSYSNKISSNYFDNYLNFKNRLTNKFHKRVECRKINNYNDVCKVKNFEKNCNNIKTLFNANTNLNIINKTNIVIKKENKHDKPLQKKKKKKNAFCSPVCCRNYSLNYNSFFNIEKDTNSENKQFDKCMKYNKVKEKVCYIDLLLNGEKEAQKIIGKAYKHKANIKKYMYKNIDEEIEKLKKKEILIYEENLKKMEKEIDIYQNQIEKNLQNYILKINDIYKNIDDISKYLIDKIIKVDLTFNSDLLKYYLPVKDIEQYIYTNSGKM</sequence>
<dbReference type="EMBL" id="LT608147">
    <property type="protein sequence ID" value="SCM24042.1"/>
    <property type="molecule type" value="Genomic_DNA"/>
</dbReference>
<gene>
    <name evidence="2" type="ORF">PBK173_000296400</name>
    <name evidence="4" type="ORF">PBNK65E_000288600</name>
    <name evidence="3" type="ORF">PBNK65NY_000288100</name>
    <name evidence="5" type="ORF">PBSP11RLL_000288500</name>
</gene>
<evidence type="ECO:0000313" key="9">
    <source>
        <dbReference type="Proteomes" id="UP000516480"/>
    </source>
</evidence>
<evidence type="ECO:0000313" key="7">
    <source>
        <dbReference type="Proteomes" id="UP000219974"/>
    </source>
</evidence>
<evidence type="ECO:0000313" key="5">
    <source>
        <dbReference type="EMBL" id="SCO61313.1"/>
    </source>
</evidence>
<dbReference type="OMA" id="TRIRHNK"/>
<dbReference type="EMBL" id="LT160031">
    <property type="protein sequence ID" value="CXI66492.1"/>
    <property type="molecule type" value="Genomic_DNA"/>
</dbReference>
<name>A0A0Y9XXR9_PLABE</name>
<accession>A0A0Y9XXR9</accession>
<evidence type="ECO:0000313" key="8">
    <source>
        <dbReference type="Proteomes" id="UP000220214"/>
    </source>
</evidence>
<protein>
    <submittedName>
        <fullName evidence="2">Uncharacterized protein</fullName>
    </submittedName>
</protein>
<reference evidence="2 6" key="1">
    <citation type="submission" date="2016-02" db="EMBL/GenBank/DDBJ databases">
        <authorList>
            <consortium name="Pathogen Informatics"/>
        </authorList>
    </citation>
    <scope>NUCLEOTIDE SEQUENCE [LARGE SCALE GENOMIC DNA]</scope>
    <source>
        <strain evidence="2 6">K173</strain>
        <strain evidence="3 9">NK65 ny</strain>
        <strain evidence="4 8">NK65e</strain>
        <strain evidence="5 7">SP11 RLL</strain>
    </source>
</reference>
<dbReference type="Proteomes" id="UP000219974">
    <property type="component" value="Chromosome 11"/>
</dbReference>
<dbReference type="Proteomes" id="UP000069549">
    <property type="component" value="Chromosome 11"/>
</dbReference>
<keyword evidence="1" id="KW-0175">Coiled coil</keyword>